<keyword evidence="2" id="KW-1185">Reference proteome</keyword>
<dbReference type="OMA" id="KENNGHS"/>
<gene>
    <name evidence="1" type="ORF">TTHERM_00408970</name>
</gene>
<organism evidence="1 2">
    <name type="scientific">Tetrahymena thermophila (strain SB210)</name>
    <dbReference type="NCBI Taxonomy" id="312017"/>
    <lineage>
        <taxon>Eukaryota</taxon>
        <taxon>Sar</taxon>
        <taxon>Alveolata</taxon>
        <taxon>Ciliophora</taxon>
        <taxon>Intramacronucleata</taxon>
        <taxon>Oligohymenophorea</taxon>
        <taxon>Hymenostomatida</taxon>
        <taxon>Tetrahymenina</taxon>
        <taxon>Tetrahymenidae</taxon>
        <taxon>Tetrahymena</taxon>
    </lineage>
</organism>
<dbReference type="HOGENOM" id="CLU_110355_5_0_1"/>
<dbReference type="AlphaFoldDB" id="I7LW10"/>
<dbReference type="RefSeq" id="XP_001020789.1">
    <property type="nucleotide sequence ID" value="XM_001020789.1"/>
</dbReference>
<proteinExistence type="predicted"/>
<evidence type="ECO:0000313" key="1">
    <source>
        <dbReference type="EMBL" id="EAS00544.1"/>
    </source>
</evidence>
<protein>
    <submittedName>
        <fullName evidence="1">YCII-like protein, putative</fullName>
    </submittedName>
</protein>
<dbReference type="GeneID" id="7846010"/>
<dbReference type="KEGG" id="tet:TTHERM_00408970"/>
<dbReference type="InParanoid" id="I7LW10"/>
<dbReference type="InterPro" id="IPR011008">
    <property type="entry name" value="Dimeric_a/b-barrel"/>
</dbReference>
<dbReference type="Proteomes" id="UP000009168">
    <property type="component" value="Unassembled WGS sequence"/>
</dbReference>
<name>I7LW10_TETTS</name>
<accession>I7LW10</accession>
<dbReference type="OrthoDB" id="5519740at2759"/>
<dbReference type="SUPFAM" id="SSF54909">
    <property type="entry name" value="Dimeric alpha+beta barrel"/>
    <property type="match status" value="1"/>
</dbReference>
<sequence>MISSLKQAVQKASKLNFATFKNFSYIPDQYSRFFMVKYNLVEDFGYKRVAQDSNHLEKVRDLEEKGNILFGGNSVNNDSAFFLFYANDERLPYDFIKSDPYYLNGLVQSYTITEVEIPKRSDQKEITTQAKYN</sequence>
<dbReference type="EMBL" id="GG662612">
    <property type="protein sequence ID" value="EAS00544.1"/>
    <property type="molecule type" value="Genomic_DNA"/>
</dbReference>
<reference evidence="2" key="1">
    <citation type="journal article" date="2006" name="PLoS Biol.">
        <title>Macronuclear genome sequence of the ciliate Tetrahymena thermophila, a model eukaryote.</title>
        <authorList>
            <person name="Eisen J.A."/>
            <person name="Coyne R.S."/>
            <person name="Wu M."/>
            <person name="Wu D."/>
            <person name="Thiagarajan M."/>
            <person name="Wortman J.R."/>
            <person name="Badger J.H."/>
            <person name="Ren Q."/>
            <person name="Amedeo P."/>
            <person name="Jones K.M."/>
            <person name="Tallon L.J."/>
            <person name="Delcher A.L."/>
            <person name="Salzberg S.L."/>
            <person name="Silva J.C."/>
            <person name="Haas B.J."/>
            <person name="Majoros W.H."/>
            <person name="Farzad M."/>
            <person name="Carlton J.M."/>
            <person name="Smith R.K. Jr."/>
            <person name="Garg J."/>
            <person name="Pearlman R.E."/>
            <person name="Karrer K.M."/>
            <person name="Sun L."/>
            <person name="Manning G."/>
            <person name="Elde N.C."/>
            <person name="Turkewitz A.P."/>
            <person name="Asai D.J."/>
            <person name="Wilkes D.E."/>
            <person name="Wang Y."/>
            <person name="Cai H."/>
            <person name="Collins K."/>
            <person name="Stewart B.A."/>
            <person name="Lee S.R."/>
            <person name="Wilamowska K."/>
            <person name="Weinberg Z."/>
            <person name="Ruzzo W.L."/>
            <person name="Wloga D."/>
            <person name="Gaertig J."/>
            <person name="Frankel J."/>
            <person name="Tsao C.-C."/>
            <person name="Gorovsky M.A."/>
            <person name="Keeling P.J."/>
            <person name="Waller R.F."/>
            <person name="Patron N.J."/>
            <person name="Cherry J.M."/>
            <person name="Stover N.A."/>
            <person name="Krieger C.J."/>
            <person name="del Toro C."/>
            <person name="Ryder H.F."/>
            <person name="Williamson S.C."/>
            <person name="Barbeau R.A."/>
            <person name="Hamilton E.P."/>
            <person name="Orias E."/>
        </authorList>
    </citation>
    <scope>NUCLEOTIDE SEQUENCE [LARGE SCALE GENOMIC DNA]</scope>
    <source>
        <strain evidence="2">SB210</strain>
    </source>
</reference>
<evidence type="ECO:0000313" key="2">
    <source>
        <dbReference type="Proteomes" id="UP000009168"/>
    </source>
</evidence>
<dbReference type="Gene3D" id="3.30.70.1060">
    <property type="entry name" value="Dimeric alpha+beta barrel"/>
    <property type="match status" value="1"/>
</dbReference>